<organism evidence="1">
    <name type="scientific">Cupriavidus necator</name>
    <name type="common">Alcaligenes eutrophus</name>
    <name type="synonym">Ralstonia eutropha</name>
    <dbReference type="NCBI Taxonomy" id="106590"/>
    <lineage>
        <taxon>Bacteria</taxon>
        <taxon>Pseudomonadati</taxon>
        <taxon>Pseudomonadota</taxon>
        <taxon>Betaproteobacteria</taxon>
        <taxon>Burkholderiales</taxon>
        <taxon>Burkholderiaceae</taxon>
        <taxon>Cupriavidus</taxon>
    </lineage>
</organism>
<evidence type="ECO:0000313" key="1">
    <source>
        <dbReference type="EMBL" id="SCU77057.1"/>
    </source>
</evidence>
<dbReference type="AlphaFoldDB" id="A0A1K0JD31"/>
<dbReference type="EMBL" id="FMSH01000288">
    <property type="protein sequence ID" value="SCU77057.1"/>
    <property type="molecule type" value="Genomic_DNA"/>
</dbReference>
<proteinExistence type="predicted"/>
<gene>
    <name evidence="1" type="ORF">CNECB9_3580001</name>
</gene>
<accession>A0A1K0JD31</accession>
<protein>
    <submittedName>
        <fullName evidence="1">Uncharacterized protein</fullName>
    </submittedName>
</protein>
<sequence>MPMRLNISTNVSMVNLAVFRFTTLPFTIKAQIVKDRYAKLSVSCRRPQSGELHALAKARITAYRQSLDGIQ</sequence>
<name>A0A1K0JD31_CUPNE</name>
<reference evidence="1" key="1">
    <citation type="submission" date="2016-09" db="EMBL/GenBank/DDBJ databases">
        <authorList>
            <person name="Capua I."/>
            <person name="De Benedictis P."/>
            <person name="Joannis T."/>
            <person name="Lombin L.H."/>
            <person name="Cattoli G."/>
        </authorList>
    </citation>
    <scope>NUCLEOTIDE SEQUENCE</scope>
    <source>
        <strain evidence="1">B9</strain>
    </source>
</reference>